<gene>
    <name evidence="2" type="ORF">MUN53_15560</name>
</gene>
<keyword evidence="1" id="KW-0812">Transmembrane</keyword>
<reference evidence="2 3" key="1">
    <citation type="submission" date="2022-03" db="EMBL/GenBank/DDBJ databases">
        <title>Parabacteroides sp. nov. isolated from swine feces.</title>
        <authorList>
            <person name="Bak J.E."/>
        </authorList>
    </citation>
    <scope>NUCLEOTIDE SEQUENCE [LARGE SCALE GENOMIC DNA]</scope>
    <source>
        <strain evidence="2 3">AGMB00274</strain>
    </source>
</reference>
<evidence type="ECO:0000313" key="3">
    <source>
        <dbReference type="Proteomes" id="UP001165444"/>
    </source>
</evidence>
<dbReference type="Proteomes" id="UP001165444">
    <property type="component" value="Unassembled WGS sequence"/>
</dbReference>
<proteinExistence type="predicted"/>
<evidence type="ECO:0000256" key="1">
    <source>
        <dbReference type="SAM" id="Phobius"/>
    </source>
</evidence>
<evidence type="ECO:0008006" key="4">
    <source>
        <dbReference type="Google" id="ProtNLM"/>
    </source>
</evidence>
<dbReference type="RefSeq" id="WP_118038404.1">
    <property type="nucleotide sequence ID" value="NZ_JAKZMM010000051.1"/>
</dbReference>
<comment type="caution">
    <text evidence="2">The sequence shown here is derived from an EMBL/GenBank/DDBJ whole genome shotgun (WGS) entry which is preliminary data.</text>
</comment>
<sequence>MLLKRNVIIHLLSLGVLCIGFLLFRYVLFDIHGMKQFPLGLFVIGVISLVISFFFNGKITPICTAFAYIIGFSIGVLFQEDGIDAGGTATNNLWIIWSVVFVFIILGGIIFDKFVSPFKKKSE</sequence>
<feature type="transmembrane region" description="Helical" evidence="1">
    <location>
        <begin position="7"/>
        <end position="27"/>
    </location>
</feature>
<keyword evidence="1" id="KW-1133">Transmembrane helix</keyword>
<accession>A0ABT0C611</accession>
<feature type="transmembrane region" description="Helical" evidence="1">
    <location>
        <begin position="91"/>
        <end position="111"/>
    </location>
</feature>
<name>A0ABT0C611_9BACT</name>
<protein>
    <recommendedName>
        <fullName evidence="4">Permease</fullName>
    </recommendedName>
</protein>
<keyword evidence="3" id="KW-1185">Reference proteome</keyword>
<evidence type="ECO:0000313" key="2">
    <source>
        <dbReference type="EMBL" id="MCJ2382006.1"/>
    </source>
</evidence>
<keyword evidence="1" id="KW-0472">Membrane</keyword>
<feature type="transmembrane region" description="Helical" evidence="1">
    <location>
        <begin position="39"/>
        <end position="55"/>
    </location>
</feature>
<organism evidence="2 3">
    <name type="scientific">Parabacteroides faecalis</name>
    <dbReference type="NCBI Taxonomy" id="2924040"/>
    <lineage>
        <taxon>Bacteria</taxon>
        <taxon>Pseudomonadati</taxon>
        <taxon>Bacteroidota</taxon>
        <taxon>Bacteroidia</taxon>
        <taxon>Bacteroidales</taxon>
        <taxon>Tannerellaceae</taxon>
        <taxon>Parabacteroides</taxon>
    </lineage>
</organism>
<dbReference type="EMBL" id="JAKZMM010000051">
    <property type="protein sequence ID" value="MCJ2382006.1"/>
    <property type="molecule type" value="Genomic_DNA"/>
</dbReference>
<feature type="transmembrane region" description="Helical" evidence="1">
    <location>
        <begin position="62"/>
        <end position="79"/>
    </location>
</feature>